<dbReference type="InterPro" id="IPR050204">
    <property type="entry name" value="AraC_XylS_family_regulators"/>
</dbReference>
<keyword evidence="6" id="KW-1185">Reference proteome</keyword>
<sequence>MLTYRQTPPIPALGGIVARFSQRRCREAQRHVPAFDLPARLDRFIEFYLGEPVRVGTGAESPRAVPEVVLVAPHTRPGKRLQMLGDVDTFTIHFEPTGPHRLFGLPLQGLADHALAAPDALGTAVLRLRDRLARAPDFDARVACATAWLGERLAAARPADGLDALVAARITPGMGPAAATDNGRVALWARQLGWSERHLHRRFIERTGLPPSLHGRLLRFQSLMQAHARAPASPLTQLALEAGYFDQSHCIRDCRAFTGQPPGAFLAAWPDLGRP</sequence>
<protein>
    <recommendedName>
        <fullName evidence="4">HTH araC/xylS-type domain-containing protein</fullName>
    </recommendedName>
</protein>
<dbReference type="RefSeq" id="WP_088483408.1">
    <property type="nucleotide sequence ID" value="NZ_NISI01000004.1"/>
</dbReference>
<keyword evidence="1" id="KW-0805">Transcription regulation</keyword>
<dbReference type="GO" id="GO:0003700">
    <property type="term" value="F:DNA-binding transcription factor activity"/>
    <property type="evidence" value="ECO:0007669"/>
    <property type="project" value="InterPro"/>
</dbReference>
<organism evidence="5 6">
    <name type="scientific">Roseateles puraquae</name>
    <dbReference type="NCBI Taxonomy" id="431059"/>
    <lineage>
        <taxon>Bacteria</taxon>
        <taxon>Pseudomonadati</taxon>
        <taxon>Pseudomonadota</taxon>
        <taxon>Betaproteobacteria</taxon>
        <taxon>Burkholderiales</taxon>
        <taxon>Sphaerotilaceae</taxon>
        <taxon>Roseateles</taxon>
    </lineage>
</organism>
<dbReference type="Proteomes" id="UP000197446">
    <property type="component" value="Unassembled WGS sequence"/>
</dbReference>
<keyword evidence="3" id="KW-0804">Transcription</keyword>
<name>A0A254NEN7_9BURK</name>
<dbReference type="OrthoDB" id="9809338at2"/>
<reference evidence="5 6" key="1">
    <citation type="journal article" date="2007" name="Int. J. Syst. Evol. Microbiol.">
        <title>Description of Pelomonas aquatica sp. nov. and Pelomonas puraquae sp. nov., isolated from industrial and haemodialysis water.</title>
        <authorList>
            <person name="Gomila M."/>
            <person name="Bowien B."/>
            <person name="Falsen E."/>
            <person name="Moore E.R."/>
            <person name="Lalucat J."/>
        </authorList>
    </citation>
    <scope>NUCLEOTIDE SEQUENCE [LARGE SCALE GENOMIC DNA]</scope>
    <source>
        <strain evidence="5 6">CCUG 52769</strain>
    </source>
</reference>
<dbReference type="AlphaFoldDB" id="A0A254NEN7"/>
<dbReference type="Pfam" id="PF12833">
    <property type="entry name" value="HTH_18"/>
    <property type="match status" value="1"/>
</dbReference>
<dbReference type="InterPro" id="IPR018060">
    <property type="entry name" value="HTH_AraC"/>
</dbReference>
<feature type="domain" description="HTH araC/xylS-type" evidence="4">
    <location>
        <begin position="189"/>
        <end position="268"/>
    </location>
</feature>
<comment type="caution">
    <text evidence="5">The sequence shown here is derived from an EMBL/GenBank/DDBJ whole genome shotgun (WGS) entry which is preliminary data.</text>
</comment>
<dbReference type="PANTHER" id="PTHR46796:SF15">
    <property type="entry name" value="BLL1074 PROTEIN"/>
    <property type="match status" value="1"/>
</dbReference>
<dbReference type="SMART" id="SM00342">
    <property type="entry name" value="HTH_ARAC"/>
    <property type="match status" value="1"/>
</dbReference>
<evidence type="ECO:0000259" key="4">
    <source>
        <dbReference type="PROSITE" id="PS01124"/>
    </source>
</evidence>
<evidence type="ECO:0000313" key="6">
    <source>
        <dbReference type="Proteomes" id="UP000197446"/>
    </source>
</evidence>
<keyword evidence="2" id="KW-0238">DNA-binding</keyword>
<dbReference type="PANTHER" id="PTHR46796">
    <property type="entry name" value="HTH-TYPE TRANSCRIPTIONAL ACTIVATOR RHAS-RELATED"/>
    <property type="match status" value="1"/>
</dbReference>
<evidence type="ECO:0000256" key="1">
    <source>
        <dbReference type="ARBA" id="ARBA00023015"/>
    </source>
</evidence>
<evidence type="ECO:0000313" key="5">
    <source>
        <dbReference type="EMBL" id="OWR03868.1"/>
    </source>
</evidence>
<dbReference type="EMBL" id="NISI01000004">
    <property type="protein sequence ID" value="OWR03868.1"/>
    <property type="molecule type" value="Genomic_DNA"/>
</dbReference>
<evidence type="ECO:0000256" key="2">
    <source>
        <dbReference type="ARBA" id="ARBA00023125"/>
    </source>
</evidence>
<dbReference type="GO" id="GO:0043565">
    <property type="term" value="F:sequence-specific DNA binding"/>
    <property type="evidence" value="ECO:0007669"/>
    <property type="project" value="InterPro"/>
</dbReference>
<evidence type="ECO:0000256" key="3">
    <source>
        <dbReference type="ARBA" id="ARBA00023163"/>
    </source>
</evidence>
<accession>A0A254NEN7</accession>
<dbReference type="Gene3D" id="1.10.10.60">
    <property type="entry name" value="Homeodomain-like"/>
    <property type="match status" value="1"/>
</dbReference>
<gene>
    <name evidence="5" type="ORF">CDO81_11755</name>
</gene>
<dbReference type="PROSITE" id="PS01124">
    <property type="entry name" value="HTH_ARAC_FAMILY_2"/>
    <property type="match status" value="1"/>
</dbReference>
<proteinExistence type="predicted"/>